<evidence type="ECO:0000313" key="1">
    <source>
        <dbReference type="EMBL" id="KAH7258854.1"/>
    </source>
</evidence>
<evidence type="ECO:0000313" key="2">
    <source>
        <dbReference type="Proteomes" id="UP000720189"/>
    </source>
</evidence>
<dbReference type="EMBL" id="JAGMUX010000005">
    <property type="protein sequence ID" value="KAH7258854.1"/>
    <property type="molecule type" value="Genomic_DNA"/>
</dbReference>
<keyword evidence="2" id="KW-1185">Reference proteome</keyword>
<comment type="caution">
    <text evidence="1">The sequence shown here is derived from an EMBL/GenBank/DDBJ whole genome shotgun (WGS) entry which is preliminary data.</text>
</comment>
<dbReference type="GeneID" id="70219796"/>
<dbReference type="RefSeq" id="XP_046051562.1">
    <property type="nucleotide sequence ID" value="XM_046189842.1"/>
</dbReference>
<dbReference type="OrthoDB" id="5087721at2759"/>
<name>A0A9P9KME9_FUSRE</name>
<reference evidence="1" key="1">
    <citation type="journal article" date="2021" name="Nat. Commun.">
        <title>Genetic determinants of endophytism in the Arabidopsis root mycobiome.</title>
        <authorList>
            <person name="Mesny F."/>
            <person name="Miyauchi S."/>
            <person name="Thiergart T."/>
            <person name="Pickel B."/>
            <person name="Atanasova L."/>
            <person name="Karlsson M."/>
            <person name="Huettel B."/>
            <person name="Barry K.W."/>
            <person name="Haridas S."/>
            <person name="Chen C."/>
            <person name="Bauer D."/>
            <person name="Andreopoulos W."/>
            <person name="Pangilinan J."/>
            <person name="LaButti K."/>
            <person name="Riley R."/>
            <person name="Lipzen A."/>
            <person name="Clum A."/>
            <person name="Drula E."/>
            <person name="Henrissat B."/>
            <person name="Kohler A."/>
            <person name="Grigoriev I.V."/>
            <person name="Martin F.M."/>
            <person name="Hacquard S."/>
        </authorList>
    </citation>
    <scope>NUCLEOTIDE SEQUENCE</scope>
    <source>
        <strain evidence="1">MPI-CAGE-AT-0023</strain>
    </source>
</reference>
<organism evidence="1 2">
    <name type="scientific">Fusarium redolens</name>
    <dbReference type="NCBI Taxonomy" id="48865"/>
    <lineage>
        <taxon>Eukaryota</taxon>
        <taxon>Fungi</taxon>
        <taxon>Dikarya</taxon>
        <taxon>Ascomycota</taxon>
        <taxon>Pezizomycotina</taxon>
        <taxon>Sordariomycetes</taxon>
        <taxon>Hypocreomycetidae</taxon>
        <taxon>Hypocreales</taxon>
        <taxon>Nectriaceae</taxon>
        <taxon>Fusarium</taxon>
        <taxon>Fusarium redolens species complex</taxon>
    </lineage>
</organism>
<sequence length="121" mass="13770">MNEFKAEATNVFDVAYNQLPFLVKVMLHRCGNESYLLVQDVAASLSCHELRVVEWLAPLECDSDEGTYPELEFRFDATNHPLHGLATLVTRAERATLNIYNGDFSGLTMTGLFFFIVWPHQ</sequence>
<dbReference type="Proteomes" id="UP000720189">
    <property type="component" value="Unassembled WGS sequence"/>
</dbReference>
<accession>A0A9P9KME9</accession>
<dbReference type="AlphaFoldDB" id="A0A9P9KME9"/>
<protein>
    <submittedName>
        <fullName evidence="1">Uncharacterized protein</fullName>
    </submittedName>
</protein>
<gene>
    <name evidence="1" type="ORF">BKA55DRAFT_536574</name>
</gene>
<proteinExistence type="predicted"/>